<evidence type="ECO:0000256" key="2">
    <source>
        <dbReference type="PIRSR" id="PIRSR640255-1"/>
    </source>
</evidence>
<protein>
    <submittedName>
        <fullName evidence="8">Endodeoxyribonuclease</fullName>
    </submittedName>
</protein>
<keyword evidence="5" id="KW-0732">Signal</keyword>
<feature type="chain" id="PRO_5016113884" evidence="5">
    <location>
        <begin position="22"/>
        <end position="362"/>
    </location>
</feature>
<dbReference type="GO" id="GO:0005634">
    <property type="term" value="C:nucleus"/>
    <property type="evidence" value="ECO:0007669"/>
    <property type="project" value="TreeGrafter"/>
</dbReference>
<name>A0A2V5HFR6_ASPV1</name>
<reference evidence="8 9" key="1">
    <citation type="submission" date="2018-02" db="EMBL/GenBank/DDBJ databases">
        <title>The genomes of Aspergillus section Nigri reveals drivers in fungal speciation.</title>
        <authorList>
            <consortium name="DOE Joint Genome Institute"/>
            <person name="Vesth T.C."/>
            <person name="Nybo J."/>
            <person name="Theobald S."/>
            <person name="Brandl J."/>
            <person name="Frisvad J.C."/>
            <person name="Nielsen K.F."/>
            <person name="Lyhne E.K."/>
            <person name="Kogle M.E."/>
            <person name="Kuo A."/>
            <person name="Riley R."/>
            <person name="Clum A."/>
            <person name="Nolan M."/>
            <person name="Lipzen A."/>
            <person name="Salamov A."/>
            <person name="Henrissat B."/>
            <person name="Wiebenga A."/>
            <person name="De vries R.P."/>
            <person name="Grigoriev I.V."/>
            <person name="Mortensen U.H."/>
            <person name="Andersen M.R."/>
            <person name="Baker S.E."/>
        </authorList>
    </citation>
    <scope>NUCLEOTIDE SEQUENCE [LARGE SCALE GENOMIC DNA]</scope>
    <source>
        <strain evidence="8 9">CBS 115571</strain>
    </source>
</reference>
<feature type="binding site" evidence="3">
    <location>
        <position position="197"/>
    </location>
    <ligand>
        <name>Mg(2+)</name>
        <dbReference type="ChEBI" id="CHEBI:18420"/>
        <note>catalytic</note>
    </ligand>
</feature>
<dbReference type="GO" id="GO:0005743">
    <property type="term" value="C:mitochondrial inner membrane"/>
    <property type="evidence" value="ECO:0007669"/>
    <property type="project" value="TreeGrafter"/>
</dbReference>
<feature type="region of interest" description="Disordered" evidence="4">
    <location>
        <begin position="28"/>
        <end position="81"/>
    </location>
</feature>
<sequence>MSKSNLANIATIAIPSAVVAAGLTKLVDQQTEKPQQPPQDGITPVQQADETPGLVILPKALPNTTTPLSPKLLSPPPPKPPVDPTGILKYGHPGPVNDELNTVCLYGAYDRRTRNPIWVAEHMTPASLANAPGKRRDNFREDPSIPAAFRAKTKDYSGSGYDRGHQAPADPARWSQQAVDETFRMSNMCPQVGVGFNRHYWKDFEAFCKNLTTRYPSVRVITGPLYLPRKDEDGKWRVSYEVIGSPTPKVAVPTHFFKLILGEEEEEEDTGGGVGGGDGLLGGKVAVGAFVLPNGAISGDKALADFEVELDMLEQATGLELIEKLKSTARRKLCEEVKCDLGVKDFSNAVEEITDMLGKAKL</sequence>
<feature type="domain" description="DNA/RNA non-specific endonuclease/pyrophosphatase/phosphodiesterase" evidence="7">
    <location>
        <begin position="97"/>
        <end position="328"/>
    </location>
</feature>
<dbReference type="PANTHER" id="PTHR13966:SF5">
    <property type="entry name" value="ENDONUCLEASE G, MITOCHONDRIAL"/>
    <property type="match status" value="1"/>
</dbReference>
<dbReference type="Proteomes" id="UP000249829">
    <property type="component" value="Unassembled WGS sequence"/>
</dbReference>
<feature type="signal peptide" evidence="5">
    <location>
        <begin position="1"/>
        <end position="21"/>
    </location>
</feature>
<dbReference type="GO" id="GO:0004521">
    <property type="term" value="F:RNA endonuclease activity"/>
    <property type="evidence" value="ECO:0007669"/>
    <property type="project" value="TreeGrafter"/>
</dbReference>
<feature type="compositionally biased region" description="Low complexity" evidence="4">
    <location>
        <begin position="61"/>
        <end position="72"/>
    </location>
</feature>
<dbReference type="PANTHER" id="PTHR13966">
    <property type="entry name" value="ENDONUCLEASE RELATED"/>
    <property type="match status" value="1"/>
</dbReference>
<dbReference type="OMA" id="DPYAYYI"/>
<dbReference type="InterPro" id="IPR044925">
    <property type="entry name" value="His-Me_finger_sf"/>
</dbReference>
<dbReference type="STRING" id="1450538.A0A2V5HFR6"/>
<evidence type="ECO:0000259" key="6">
    <source>
        <dbReference type="SMART" id="SM00477"/>
    </source>
</evidence>
<dbReference type="Gene3D" id="3.40.570.10">
    <property type="entry name" value="Extracellular Endonuclease, subunit A"/>
    <property type="match status" value="1"/>
</dbReference>
<dbReference type="GO" id="GO:0006309">
    <property type="term" value="P:apoptotic DNA fragmentation"/>
    <property type="evidence" value="ECO:0007669"/>
    <property type="project" value="TreeGrafter"/>
</dbReference>
<dbReference type="Pfam" id="PF01223">
    <property type="entry name" value="Endonuclease_NS"/>
    <property type="match status" value="1"/>
</dbReference>
<dbReference type="InterPro" id="IPR040255">
    <property type="entry name" value="Non-specific_endonuclease"/>
</dbReference>
<evidence type="ECO:0000256" key="3">
    <source>
        <dbReference type="PIRSR" id="PIRSR640255-2"/>
    </source>
</evidence>
<proteinExistence type="inferred from homology"/>
<organism evidence="8 9">
    <name type="scientific">Aspergillus violaceofuscus (strain CBS 115571)</name>
    <dbReference type="NCBI Taxonomy" id="1450538"/>
    <lineage>
        <taxon>Eukaryota</taxon>
        <taxon>Fungi</taxon>
        <taxon>Dikarya</taxon>
        <taxon>Ascomycota</taxon>
        <taxon>Pezizomycotina</taxon>
        <taxon>Eurotiomycetes</taxon>
        <taxon>Eurotiomycetidae</taxon>
        <taxon>Eurotiales</taxon>
        <taxon>Aspergillaceae</taxon>
        <taxon>Aspergillus</taxon>
    </lineage>
</organism>
<evidence type="ECO:0000256" key="5">
    <source>
        <dbReference type="SAM" id="SignalP"/>
    </source>
</evidence>
<evidence type="ECO:0000313" key="8">
    <source>
        <dbReference type="EMBL" id="PYI14830.1"/>
    </source>
</evidence>
<keyword evidence="3" id="KW-0479">Metal-binding</keyword>
<dbReference type="GO" id="GO:0003676">
    <property type="term" value="F:nucleic acid binding"/>
    <property type="evidence" value="ECO:0007669"/>
    <property type="project" value="InterPro"/>
</dbReference>
<dbReference type="AlphaFoldDB" id="A0A2V5HFR6"/>
<gene>
    <name evidence="8" type="ORF">BO99DRAFT_406390</name>
</gene>
<comment type="similarity">
    <text evidence="1">Belongs to the DNA/RNA non-specific endonuclease family.</text>
</comment>
<dbReference type="SUPFAM" id="SSF54060">
    <property type="entry name" value="His-Me finger endonucleases"/>
    <property type="match status" value="1"/>
</dbReference>
<dbReference type="CDD" id="cd00091">
    <property type="entry name" value="NUC"/>
    <property type="match status" value="1"/>
</dbReference>
<evidence type="ECO:0000259" key="7">
    <source>
        <dbReference type="SMART" id="SM00892"/>
    </source>
</evidence>
<dbReference type="GO" id="GO:0000014">
    <property type="term" value="F:single-stranded DNA endodeoxyribonuclease activity"/>
    <property type="evidence" value="ECO:0007669"/>
    <property type="project" value="TreeGrafter"/>
</dbReference>
<evidence type="ECO:0000313" key="9">
    <source>
        <dbReference type="Proteomes" id="UP000249829"/>
    </source>
</evidence>
<dbReference type="InterPro" id="IPR020821">
    <property type="entry name" value="ENPP1-3/EXOG-like_nuc-like"/>
</dbReference>
<evidence type="ECO:0000256" key="4">
    <source>
        <dbReference type="SAM" id="MobiDB-lite"/>
    </source>
</evidence>
<dbReference type="InterPro" id="IPR001604">
    <property type="entry name" value="Endo_G_ENPP1-like_dom"/>
</dbReference>
<accession>A0A2V5HFR6</accession>
<feature type="domain" description="ENPP1-3/EXOG-like endonuclease/phosphodiesterase" evidence="6">
    <location>
        <begin position="109"/>
        <end position="328"/>
    </location>
</feature>
<dbReference type="GO" id="GO:0046872">
    <property type="term" value="F:metal ion binding"/>
    <property type="evidence" value="ECO:0007669"/>
    <property type="project" value="UniProtKB-KW"/>
</dbReference>
<keyword evidence="9" id="KW-1185">Reference proteome</keyword>
<dbReference type="SMART" id="SM00477">
    <property type="entry name" value="NUC"/>
    <property type="match status" value="1"/>
</dbReference>
<dbReference type="EMBL" id="KZ825202">
    <property type="protein sequence ID" value="PYI14830.1"/>
    <property type="molecule type" value="Genomic_DNA"/>
</dbReference>
<dbReference type="InterPro" id="IPR044929">
    <property type="entry name" value="DNA/RNA_non-sp_Endonuclease_sf"/>
</dbReference>
<feature type="active site" description="Proton acceptor" evidence="2">
    <location>
        <position position="165"/>
    </location>
</feature>
<dbReference type="SMART" id="SM00892">
    <property type="entry name" value="Endonuclease_NS"/>
    <property type="match status" value="1"/>
</dbReference>
<evidence type="ECO:0000256" key="1">
    <source>
        <dbReference type="ARBA" id="ARBA00010052"/>
    </source>
</evidence>